<evidence type="ECO:0000313" key="2">
    <source>
        <dbReference type="EMBL" id="AJY77614.1"/>
    </source>
</evidence>
<evidence type="ECO:0000256" key="1">
    <source>
        <dbReference type="SAM" id="SignalP"/>
    </source>
</evidence>
<feature type="chain" id="PRO_5038510465" evidence="1">
    <location>
        <begin position="19"/>
        <end position="296"/>
    </location>
</feature>
<keyword evidence="1" id="KW-0732">Signal</keyword>
<dbReference type="PATRIC" id="fig|1126833.4.peg.1949"/>
<dbReference type="STRING" id="1126833.VN24_08820"/>
<dbReference type="KEGG" id="pbj:VN24_08820"/>
<feature type="signal peptide" evidence="1">
    <location>
        <begin position="1"/>
        <end position="18"/>
    </location>
</feature>
<accession>A0A0D5NQQ2</accession>
<organism evidence="2 3">
    <name type="scientific">Paenibacillus beijingensis</name>
    <dbReference type="NCBI Taxonomy" id="1126833"/>
    <lineage>
        <taxon>Bacteria</taxon>
        <taxon>Bacillati</taxon>
        <taxon>Bacillota</taxon>
        <taxon>Bacilli</taxon>
        <taxon>Bacillales</taxon>
        <taxon>Paenibacillaceae</taxon>
        <taxon>Paenibacillus</taxon>
    </lineage>
</organism>
<evidence type="ECO:0000313" key="3">
    <source>
        <dbReference type="Proteomes" id="UP000032633"/>
    </source>
</evidence>
<sequence length="296" mass="32838">MALTIALQGGAAFQSAHAAAAAASVTAQSPQSVYNEFERLVKSPSTLGRAVSYLINHIDEVTAYQATVMTLHLENAQKLYINKLAERFYAGKIQMNIDAAYRAKGGTYSGLLSAVKDSATRKVLTDARDTGFKVETSEGMYYPEINYAVYQSFKAYVTKDIQAYITIMTAESNKRALNDAAIVVGWDEIAKRALRQEAFLYSYPSSNRKAAVLNLYRNYKMTVFYGSNNTPLFDYDTLKFKAEALTAYKAILDDKNIPNTGLKQKLQLFVDVVEKNNGKRTAEVDGWLKEQVAVSS</sequence>
<dbReference type="AlphaFoldDB" id="A0A0D5NQQ2"/>
<proteinExistence type="predicted"/>
<name>A0A0D5NQQ2_9BACL</name>
<reference evidence="2 3" key="1">
    <citation type="journal article" date="2015" name="J. Biotechnol.">
        <title>Complete genome sequence of Paenibacillus beijingensis 7188(T) (=DSM 24997(T)), a novel rhizobacterium from jujube garden soil.</title>
        <authorList>
            <person name="Kwak Y."/>
            <person name="Shin J.H."/>
        </authorList>
    </citation>
    <scope>NUCLEOTIDE SEQUENCE [LARGE SCALE GENOMIC DNA]</scope>
    <source>
        <strain evidence="2 3">DSM 24997</strain>
    </source>
</reference>
<keyword evidence="3" id="KW-1185">Reference proteome</keyword>
<dbReference type="HOGENOM" id="CLU_072055_0_0_9"/>
<protein>
    <submittedName>
        <fullName evidence="2">Uncharacterized protein</fullName>
    </submittedName>
</protein>
<gene>
    <name evidence="2" type="ORF">VN24_08820</name>
</gene>
<reference evidence="3" key="2">
    <citation type="submission" date="2015-03" db="EMBL/GenBank/DDBJ databases">
        <title>Genome sequence of Paenibacillus beijingensis strain DSM 24997T.</title>
        <authorList>
            <person name="Kwak Y."/>
            <person name="Shin J.-H."/>
        </authorList>
    </citation>
    <scope>NUCLEOTIDE SEQUENCE [LARGE SCALE GENOMIC DNA]</scope>
    <source>
        <strain evidence="3">DSM 24997</strain>
    </source>
</reference>
<dbReference type="EMBL" id="CP011058">
    <property type="protein sequence ID" value="AJY77614.1"/>
    <property type="molecule type" value="Genomic_DNA"/>
</dbReference>
<dbReference type="Proteomes" id="UP000032633">
    <property type="component" value="Chromosome"/>
</dbReference>